<organism evidence="1 2">
    <name type="scientific">Bacillus paralicheniformis</name>
    <dbReference type="NCBI Taxonomy" id="1648923"/>
    <lineage>
        <taxon>Bacteria</taxon>
        <taxon>Bacillati</taxon>
        <taxon>Bacillota</taxon>
        <taxon>Bacilli</taxon>
        <taxon>Bacillales</taxon>
        <taxon>Bacillaceae</taxon>
        <taxon>Bacillus</taxon>
    </lineage>
</organism>
<reference evidence="1 2" key="1">
    <citation type="submission" date="2019-06" db="EMBL/GenBank/DDBJ databases">
        <title>Genome sequence analysis of &gt;100 Bacillus licheniformis strains suggests intrinsic resistance to this species.</title>
        <authorList>
            <person name="Wels M."/>
            <person name="Siezen R.J."/>
            <person name="Johansen E."/>
            <person name="Stuer-Lauridsen B."/>
            <person name="Bjerre K."/>
            <person name="Nielsen B.K.K."/>
        </authorList>
    </citation>
    <scope>NUCLEOTIDE SEQUENCE [LARGE SCALE GENOMIC DNA]</scope>
    <source>
        <strain evidence="1 2">BAC-15381</strain>
    </source>
</reference>
<accession>A0ABY3FYD6</accession>
<keyword evidence="2" id="KW-1185">Reference proteome</keyword>
<protein>
    <submittedName>
        <fullName evidence="1">Uncharacterized protein</fullName>
    </submittedName>
</protein>
<name>A0ABY3FYD6_9BACI</name>
<evidence type="ECO:0000313" key="2">
    <source>
        <dbReference type="Proteomes" id="UP000429980"/>
    </source>
</evidence>
<gene>
    <name evidence="1" type="ORF">CHCC15381_3955</name>
</gene>
<proteinExistence type="predicted"/>
<sequence length="51" mass="5733">MAEEKRLLFFSLVQRSRPLNPGYVTFFDNAFQAYATRTQASFLTLKSAGAA</sequence>
<evidence type="ECO:0000313" key="1">
    <source>
        <dbReference type="EMBL" id="TWL41786.1"/>
    </source>
</evidence>
<comment type="caution">
    <text evidence="1">The sequence shown here is derived from an EMBL/GenBank/DDBJ whole genome shotgun (WGS) entry which is preliminary data.</text>
</comment>
<dbReference type="Proteomes" id="UP000429980">
    <property type="component" value="Unassembled WGS sequence"/>
</dbReference>
<dbReference type="EMBL" id="NILF01000022">
    <property type="protein sequence ID" value="TWL41786.1"/>
    <property type="molecule type" value="Genomic_DNA"/>
</dbReference>